<protein>
    <recommendedName>
        <fullName evidence="2">DUF4174 domain-containing protein</fullName>
    </recommendedName>
</protein>
<accession>A0A1C7FDK7</accession>
<evidence type="ECO:0000259" key="2">
    <source>
        <dbReference type="Pfam" id="PF13778"/>
    </source>
</evidence>
<evidence type="ECO:0000256" key="1">
    <source>
        <dbReference type="ARBA" id="ARBA00022729"/>
    </source>
</evidence>
<dbReference type="AlphaFoldDB" id="A0A1C7FDK7"/>
<dbReference type="RefSeq" id="WP_040758026.1">
    <property type="nucleotide sequence ID" value="NZ_CP016415.1"/>
</dbReference>
<gene>
    <name evidence="3" type="ORF">VSVS05_03087</name>
</gene>
<proteinExistence type="predicted"/>
<feature type="domain" description="DUF4174" evidence="2">
    <location>
        <begin position="23"/>
        <end position="134"/>
    </location>
</feature>
<name>A0A1C7FDK7_9VIBR</name>
<evidence type="ECO:0000313" key="4">
    <source>
        <dbReference type="Proteomes" id="UP000092528"/>
    </source>
</evidence>
<keyword evidence="4" id="KW-1185">Reference proteome</keyword>
<dbReference type="GeneID" id="96874611"/>
<evidence type="ECO:0000313" key="3">
    <source>
        <dbReference type="EMBL" id="ANU38125.1"/>
    </source>
</evidence>
<dbReference type="Pfam" id="PF13778">
    <property type="entry name" value="DUF4174"/>
    <property type="match status" value="1"/>
</dbReference>
<keyword evidence="1" id="KW-0732">Signal</keyword>
<organism evidence="3 4">
    <name type="scientific">Vibrio scophthalmi</name>
    <dbReference type="NCBI Taxonomy" id="45658"/>
    <lineage>
        <taxon>Bacteria</taxon>
        <taxon>Pseudomonadati</taxon>
        <taxon>Pseudomonadota</taxon>
        <taxon>Gammaproteobacteria</taxon>
        <taxon>Vibrionales</taxon>
        <taxon>Vibrionaceae</taxon>
        <taxon>Vibrio</taxon>
    </lineage>
</organism>
<dbReference type="InterPro" id="IPR025232">
    <property type="entry name" value="DUF4174"/>
</dbReference>
<dbReference type="EMBL" id="CP016415">
    <property type="protein sequence ID" value="ANU38125.1"/>
    <property type="molecule type" value="Genomic_DNA"/>
</dbReference>
<reference evidence="3 4" key="1">
    <citation type="submission" date="2016-07" db="EMBL/GenBank/DDBJ databases">
        <title>Genome sequencing of Vibrio scophthalmi strain VS-05, an isolated from Paralichthys olivaceus.</title>
        <authorList>
            <person name="Han H.-J."/>
        </authorList>
    </citation>
    <scope>NUCLEOTIDE SEQUENCE [LARGE SCALE GENOMIC DNA]</scope>
    <source>
        <strain evidence="3 4">VS-05</strain>
    </source>
</reference>
<sequence>MSRILLLLWCLLPLKGHSFPNSEHSWSHRSIIYFSPQRDEHVERFLLEALMNECDLNNRDIVTLVITEDGDSEPPWVKEHFDLGVLFNLFQIHSQQHTAVLIDKDGQEKLRWGKKTDWQTLKQVIDNTDLGKQEKKRRKDPCSI</sequence>
<dbReference type="PATRIC" id="fig|45658.7.peg.3022"/>
<dbReference type="Proteomes" id="UP000092528">
    <property type="component" value="Chromosome 2"/>
</dbReference>